<feature type="signal peptide" evidence="1">
    <location>
        <begin position="1"/>
        <end position="17"/>
    </location>
</feature>
<dbReference type="Gene3D" id="2.130.10.10">
    <property type="entry name" value="YVTN repeat-like/Quinoprotein amine dehydrogenase"/>
    <property type="match status" value="1"/>
</dbReference>
<accession>A0A7X0NPL1</accession>
<proteinExistence type="predicted"/>
<comment type="caution">
    <text evidence="3">The sequence shown here is derived from an EMBL/GenBank/DDBJ whole genome shotgun (WGS) entry which is preliminary data.</text>
</comment>
<keyword evidence="1" id="KW-0732">Signal</keyword>
<organism evidence="3 4">
    <name type="scientific">Nonomuraea rubra</name>
    <dbReference type="NCBI Taxonomy" id="46180"/>
    <lineage>
        <taxon>Bacteria</taxon>
        <taxon>Bacillati</taxon>
        <taxon>Actinomycetota</taxon>
        <taxon>Actinomycetes</taxon>
        <taxon>Streptosporangiales</taxon>
        <taxon>Streptosporangiaceae</taxon>
        <taxon>Nonomuraea</taxon>
    </lineage>
</organism>
<dbReference type="PROSITE" id="PS51257">
    <property type="entry name" value="PROKAR_LIPOPROTEIN"/>
    <property type="match status" value="1"/>
</dbReference>
<dbReference type="PANTHER" id="PTHR34512:SF30">
    <property type="entry name" value="OUTER MEMBRANE PROTEIN ASSEMBLY FACTOR BAMB"/>
    <property type="match status" value="1"/>
</dbReference>
<dbReference type="AlphaFoldDB" id="A0A7X0NPL1"/>
<dbReference type="RefSeq" id="WP_185101856.1">
    <property type="nucleotide sequence ID" value="NZ_JACHMI010000001.1"/>
</dbReference>
<dbReference type="Pfam" id="PF13360">
    <property type="entry name" value="PQQ_2"/>
    <property type="match status" value="1"/>
</dbReference>
<dbReference type="Proteomes" id="UP000565579">
    <property type="component" value="Unassembled WGS sequence"/>
</dbReference>
<sequence>MARMLTLVLTLILAAGACSPLDLSDVPTDHQVGQAARAGVSGDGPALGLLTADWQVEADLTDVSTEFQVDGGTLLAFATDGVTGFDATTGKKAWHYREPGRTTTWSKVTGGAVLLRTKGEAGDRLVALDSGTGRLLWERDPEPNTAYVVARGVLVQEVYRLSEHKNEFTAFDARTGDELWNGVPSLGAGCQAHLPWAGLSGDGSLVVMAEECSGRTERLHGLDPAGGDPLWSLDTPSPFDVHGTISVVAGSVVISPSSRSVIVLGRDGVRQVPAAGCDRCRPVVAGDQVAWRDKHDARQPRVTVVNVRTGAVKVVKSSAPSWDLISDGRRLYGRLQWLAGGAEGTPRHWATVIDPITGSSRALPVHNGPDHEFLHWAGTAGGRLITTERHHEQPARFRLTAYRSIPAAEPLEYGGVDPRDWPDCAELLAAVPGKRRPGSPDTKARSDDSLLREAMWVPFTCRADIAGIGRVRVTVLWVTKRPQEADALLDGKPETPPDADEIAEDVIRVGRVIVQVEGSDEAERAVVKRLRSMESP</sequence>
<reference evidence="3 4" key="1">
    <citation type="submission" date="2020-08" db="EMBL/GenBank/DDBJ databases">
        <title>Sequencing the genomes of 1000 actinobacteria strains.</title>
        <authorList>
            <person name="Klenk H.-P."/>
        </authorList>
    </citation>
    <scope>NUCLEOTIDE SEQUENCE [LARGE SCALE GENOMIC DNA]</scope>
    <source>
        <strain evidence="3 4">DSM 43768</strain>
    </source>
</reference>
<gene>
    <name evidence="3" type="ORF">HD593_001969</name>
</gene>
<dbReference type="InterPro" id="IPR002372">
    <property type="entry name" value="PQQ_rpt_dom"/>
</dbReference>
<evidence type="ECO:0000259" key="2">
    <source>
        <dbReference type="Pfam" id="PF13360"/>
    </source>
</evidence>
<dbReference type="SUPFAM" id="SSF50998">
    <property type="entry name" value="Quinoprotein alcohol dehydrogenase-like"/>
    <property type="match status" value="1"/>
</dbReference>
<keyword evidence="4" id="KW-1185">Reference proteome</keyword>
<evidence type="ECO:0000313" key="3">
    <source>
        <dbReference type="EMBL" id="MBB6547174.1"/>
    </source>
</evidence>
<protein>
    <recommendedName>
        <fullName evidence="2">Pyrrolo-quinoline quinone repeat domain-containing protein</fullName>
    </recommendedName>
</protein>
<name>A0A7X0NPL1_9ACTN</name>
<evidence type="ECO:0000313" key="4">
    <source>
        <dbReference type="Proteomes" id="UP000565579"/>
    </source>
</evidence>
<dbReference type="InterPro" id="IPR011047">
    <property type="entry name" value="Quinoprotein_ADH-like_sf"/>
</dbReference>
<dbReference type="PANTHER" id="PTHR34512">
    <property type="entry name" value="CELL SURFACE PROTEIN"/>
    <property type="match status" value="1"/>
</dbReference>
<dbReference type="EMBL" id="JACHMI010000001">
    <property type="protein sequence ID" value="MBB6547174.1"/>
    <property type="molecule type" value="Genomic_DNA"/>
</dbReference>
<evidence type="ECO:0000256" key="1">
    <source>
        <dbReference type="SAM" id="SignalP"/>
    </source>
</evidence>
<dbReference type="InterPro" id="IPR015943">
    <property type="entry name" value="WD40/YVTN_repeat-like_dom_sf"/>
</dbReference>
<feature type="chain" id="PRO_5030518263" description="Pyrrolo-quinoline quinone repeat domain-containing protein" evidence="1">
    <location>
        <begin position="18"/>
        <end position="536"/>
    </location>
</feature>
<feature type="domain" description="Pyrrolo-quinoline quinone repeat" evidence="2">
    <location>
        <begin position="111"/>
        <end position="312"/>
    </location>
</feature>